<evidence type="ECO:0000313" key="2">
    <source>
        <dbReference type="EMBL" id="MDC0676149.1"/>
    </source>
</evidence>
<feature type="domain" description="Guanylate cyclase" evidence="1">
    <location>
        <begin position="280"/>
        <end position="399"/>
    </location>
</feature>
<evidence type="ECO:0000313" key="3">
    <source>
        <dbReference type="Proteomes" id="UP001217485"/>
    </source>
</evidence>
<keyword evidence="3" id="KW-1185">Reference proteome</keyword>
<dbReference type="EMBL" id="JAQNDK010000001">
    <property type="protein sequence ID" value="MDC0676149.1"/>
    <property type="molecule type" value="Genomic_DNA"/>
</dbReference>
<dbReference type="PROSITE" id="PS50125">
    <property type="entry name" value="GUANYLATE_CYCLASE_2"/>
    <property type="match status" value="1"/>
</dbReference>
<dbReference type="InterPro" id="IPR029787">
    <property type="entry name" value="Nucleotide_cyclase"/>
</dbReference>
<dbReference type="CDD" id="cd07302">
    <property type="entry name" value="CHD"/>
    <property type="match status" value="1"/>
</dbReference>
<dbReference type="PANTHER" id="PTHR43081">
    <property type="entry name" value="ADENYLATE CYCLASE, TERMINAL-DIFFERENTIATION SPECIFIC-RELATED"/>
    <property type="match status" value="1"/>
</dbReference>
<dbReference type="PANTHER" id="PTHR43081:SF19">
    <property type="entry name" value="PH-SENSITIVE ADENYLATE CYCLASE RV1264"/>
    <property type="match status" value="1"/>
</dbReference>
<name>A0ABT5BPS5_9BACT</name>
<dbReference type="SMART" id="SM00044">
    <property type="entry name" value="CYCc"/>
    <property type="match status" value="1"/>
</dbReference>
<organism evidence="2 3">
    <name type="scientific">Sorangium atrum</name>
    <dbReference type="NCBI Taxonomy" id="2995308"/>
    <lineage>
        <taxon>Bacteria</taxon>
        <taxon>Pseudomonadati</taxon>
        <taxon>Myxococcota</taxon>
        <taxon>Polyangia</taxon>
        <taxon>Polyangiales</taxon>
        <taxon>Polyangiaceae</taxon>
        <taxon>Sorangium</taxon>
    </lineage>
</organism>
<dbReference type="InterPro" id="IPR001054">
    <property type="entry name" value="A/G_cyclase"/>
</dbReference>
<evidence type="ECO:0000259" key="1">
    <source>
        <dbReference type="PROSITE" id="PS50125"/>
    </source>
</evidence>
<dbReference type="Proteomes" id="UP001217485">
    <property type="component" value="Unassembled WGS sequence"/>
</dbReference>
<dbReference type="Pfam" id="PF00211">
    <property type="entry name" value="Guanylate_cyc"/>
    <property type="match status" value="1"/>
</dbReference>
<dbReference type="Pfam" id="PF19363">
    <property type="entry name" value="DUF5939"/>
    <property type="match status" value="2"/>
</dbReference>
<dbReference type="Gene3D" id="3.30.70.1230">
    <property type="entry name" value="Nucleotide cyclase"/>
    <property type="match status" value="1"/>
</dbReference>
<accession>A0ABT5BPS5</accession>
<dbReference type="InterPro" id="IPR050697">
    <property type="entry name" value="Adenylyl/Guanylyl_Cyclase_3/4"/>
</dbReference>
<sequence>MDTHRLKTLFERLRQQHPANAGEIDAVERWLHDAPLIRRYRINPHVVAADTALDAHAVIRVLLHGTQTGLFDMHWDVHCSHCNMLAEAIDDLAAAAAVSFCPMCEYSFDVDMSARVEVTFSLGRSIEDLGFPPVCPPPSALHPRYGMTAALGETAAATEVLPPGRYRYFCPLTRAKGILRVEGEPTDEVQAVAISQLAGPHYDVTELAVRPGPLKIALTNVGWPQCGFVVHHDVLKDELDPASLPRRLSGLELLHVPEYRRYFGGMVLSARERLTVRSVLVVFTDLCGSTRLYERIGDAPAYNLVRDHFDVVIGAVEAQGGAVVKTIGDAVMATFLDERSAVTALSAAMRGMLGHNAGRPEGERLVLRAGMHRGPALLVNLNQRLDYFGRTVNTAARLLGVSTGGELTVSAPLAADAELVGLLTAEGWTPPRASHVDLKGIEGTRTVHSAGFPGMAAR</sequence>
<dbReference type="InterPro" id="IPR045983">
    <property type="entry name" value="GUC-dom-containing_N"/>
</dbReference>
<gene>
    <name evidence="2" type="ORF">POL72_00240</name>
</gene>
<comment type="caution">
    <text evidence="2">The sequence shown here is derived from an EMBL/GenBank/DDBJ whole genome shotgun (WGS) entry which is preliminary data.</text>
</comment>
<protein>
    <submittedName>
        <fullName evidence="2">DUF5939 domain-containing protein</fullName>
    </submittedName>
</protein>
<dbReference type="SUPFAM" id="SSF55073">
    <property type="entry name" value="Nucleotide cyclase"/>
    <property type="match status" value="1"/>
</dbReference>
<dbReference type="RefSeq" id="WP_272092856.1">
    <property type="nucleotide sequence ID" value="NZ_JAQNDK010000001.1"/>
</dbReference>
<reference evidence="2 3" key="1">
    <citation type="submission" date="2023-01" db="EMBL/GenBank/DDBJ databases">
        <title>Minimal conservation of predation-associated metabolite biosynthetic gene clusters underscores biosynthetic potential of Myxococcota including descriptions for ten novel species: Archangium lansinium sp. nov., Myxococcus landrumus sp. nov., Nannocystis bai.</title>
        <authorList>
            <person name="Ahearne A."/>
            <person name="Stevens C."/>
            <person name="Dowd S."/>
        </authorList>
    </citation>
    <scope>NUCLEOTIDE SEQUENCE [LARGE SCALE GENOMIC DNA]</scope>
    <source>
        <strain evidence="2 3">WIWO2</strain>
    </source>
</reference>
<proteinExistence type="predicted"/>